<keyword evidence="7" id="KW-0066">ATP synthesis</keyword>
<dbReference type="EMBL" id="CP013011">
    <property type="protein sequence ID" value="ALL01321.1"/>
    <property type="molecule type" value="Genomic_DNA"/>
</dbReference>
<evidence type="ECO:0000313" key="11">
    <source>
        <dbReference type="Proteomes" id="UP000058613"/>
    </source>
</evidence>
<feature type="coiled-coil region" evidence="8">
    <location>
        <begin position="44"/>
        <end position="75"/>
    </location>
</feature>
<comment type="similarity">
    <text evidence="1">Belongs to the V-ATPase E subunit family.</text>
</comment>
<keyword evidence="12" id="KW-1185">Reference proteome</keyword>
<name>A0A0N7JD64_9CREN</name>
<dbReference type="GO" id="GO:0046961">
    <property type="term" value="F:proton-transporting ATPase activity, rotational mechanism"/>
    <property type="evidence" value="ECO:0007669"/>
    <property type="project" value="InterPro"/>
</dbReference>
<dbReference type="GeneID" id="26099616"/>
<dbReference type="Gene3D" id="3.30.2320.30">
    <property type="entry name" value="ATP synthase, E subunit, C-terminal"/>
    <property type="match status" value="1"/>
</dbReference>
<reference evidence="10 12" key="2">
    <citation type="submission" date="2017-05" db="EMBL/GenBank/DDBJ databases">
        <title>The draft genome of the hyperthermophilic archaeon 'Pyrodictium delaneyi strain Hulk', an iron and nitrate reducer, reveals the capacity for sulfate reduction.</title>
        <authorList>
            <person name="Demey L.M."/>
            <person name="Miller C."/>
            <person name="Manzella M."/>
            <person name="Reguera G."/>
            <person name="Kashefi K."/>
        </authorList>
    </citation>
    <scope>NUCLEOTIDE SEQUENCE [LARGE SCALE GENOMIC DNA]</scope>
    <source>
        <strain evidence="10 12">Hulk</strain>
    </source>
</reference>
<keyword evidence="2" id="KW-0813">Transport</keyword>
<dbReference type="SUPFAM" id="SSF160527">
    <property type="entry name" value="V-type ATPase subunit E-like"/>
    <property type="match status" value="1"/>
</dbReference>
<dbReference type="EMBL" id="NCQP01000008">
    <property type="protein sequence ID" value="OWJ53869.1"/>
    <property type="molecule type" value="Genomic_DNA"/>
</dbReference>
<evidence type="ECO:0000256" key="8">
    <source>
        <dbReference type="SAM" id="Coils"/>
    </source>
</evidence>
<evidence type="ECO:0000256" key="6">
    <source>
        <dbReference type="ARBA" id="ARBA00023136"/>
    </source>
</evidence>
<dbReference type="AlphaFoldDB" id="A0A0N7JD64"/>
<protein>
    <submittedName>
        <fullName evidence="9">V-type ATP synthase subunit E</fullName>
    </submittedName>
</protein>
<keyword evidence="4" id="KW-0375">Hydrogen ion transport</keyword>
<evidence type="ECO:0000256" key="7">
    <source>
        <dbReference type="ARBA" id="ARBA00023310"/>
    </source>
</evidence>
<dbReference type="OrthoDB" id="384139at2157"/>
<dbReference type="Pfam" id="PF01991">
    <property type="entry name" value="vATP-synt_E"/>
    <property type="match status" value="1"/>
</dbReference>
<dbReference type="GO" id="GO:0006754">
    <property type="term" value="P:ATP biosynthetic process"/>
    <property type="evidence" value="ECO:0007669"/>
    <property type="project" value="UniProtKB-KW"/>
</dbReference>
<dbReference type="RefSeq" id="WP_055409219.1">
    <property type="nucleotide sequence ID" value="NZ_CP013011.1"/>
</dbReference>
<keyword evidence="3" id="KW-1003">Cell membrane</keyword>
<keyword evidence="8" id="KW-0175">Coiled coil</keyword>
<reference evidence="9 11" key="1">
    <citation type="submission" date="2015-10" db="EMBL/GenBank/DDBJ databases">
        <title>Complete genome sequence of hyperthermophilic archaeon Pyrodictium delaneyi Su06.</title>
        <authorList>
            <person name="Jung J.-H."/>
            <person name="Lin J."/>
            <person name="Holden J.F."/>
            <person name="Park C.-S."/>
        </authorList>
    </citation>
    <scope>NUCLEOTIDE SEQUENCE [LARGE SCALE GENOMIC DNA]</scope>
    <source>
        <strain evidence="9 11">Su06</strain>
    </source>
</reference>
<proteinExistence type="inferred from homology"/>
<evidence type="ECO:0000256" key="4">
    <source>
        <dbReference type="ARBA" id="ARBA00022781"/>
    </source>
</evidence>
<organism evidence="9 11">
    <name type="scientific">Pyrodictium delaneyi</name>
    <dbReference type="NCBI Taxonomy" id="1273541"/>
    <lineage>
        <taxon>Archaea</taxon>
        <taxon>Thermoproteota</taxon>
        <taxon>Thermoprotei</taxon>
        <taxon>Desulfurococcales</taxon>
        <taxon>Pyrodictiaceae</taxon>
        <taxon>Pyrodictium</taxon>
    </lineage>
</organism>
<dbReference type="STRING" id="1273541.Pyrde_1275"/>
<gene>
    <name evidence="10" type="ORF">Pdsh_10155</name>
    <name evidence="9" type="ORF">Pyrde_1275</name>
</gene>
<dbReference type="InterPro" id="IPR002842">
    <property type="entry name" value="ATPase_V1_Esu"/>
</dbReference>
<dbReference type="Proteomes" id="UP000196694">
    <property type="component" value="Unassembled WGS sequence"/>
</dbReference>
<evidence type="ECO:0000313" key="10">
    <source>
        <dbReference type="EMBL" id="OWJ53869.1"/>
    </source>
</evidence>
<dbReference type="GO" id="GO:0033178">
    <property type="term" value="C:proton-transporting two-sector ATPase complex, catalytic domain"/>
    <property type="evidence" value="ECO:0007669"/>
    <property type="project" value="InterPro"/>
</dbReference>
<evidence type="ECO:0000256" key="3">
    <source>
        <dbReference type="ARBA" id="ARBA00022475"/>
    </source>
</evidence>
<dbReference type="InterPro" id="IPR038495">
    <property type="entry name" value="ATPase_E_C"/>
</dbReference>
<sequence length="210" mass="23474">MAGPTTIRLLGDPEKLADEITRKVREDIEVKVNSALEAAKKIVERSYEENLAKLEDELKKSVRNAREQLESYSAKQEVELRKRLARIRAEAVEEILGQALQQLRSRVGEDDYVEFLAKRLEEAVSRASQQSSELIVVPAESDVGAVRKALKKVKTPSGVKVELADSTVEGIGGFVLRTRDGLSLDYRLEVILASAIEEARSKIIELLFRT</sequence>
<evidence type="ECO:0000256" key="1">
    <source>
        <dbReference type="ARBA" id="ARBA00005901"/>
    </source>
</evidence>
<evidence type="ECO:0000313" key="12">
    <source>
        <dbReference type="Proteomes" id="UP000196694"/>
    </source>
</evidence>
<keyword evidence="5" id="KW-0406">Ion transport</keyword>
<accession>A0A0N7JD64</accession>
<evidence type="ECO:0000313" key="9">
    <source>
        <dbReference type="EMBL" id="ALL01321.1"/>
    </source>
</evidence>
<dbReference type="Proteomes" id="UP000058613">
    <property type="component" value="Chromosome"/>
</dbReference>
<dbReference type="KEGG" id="pdl:Pyrde_1275"/>
<evidence type="ECO:0000256" key="5">
    <source>
        <dbReference type="ARBA" id="ARBA00023065"/>
    </source>
</evidence>
<keyword evidence="6" id="KW-0472">Membrane</keyword>
<evidence type="ECO:0000256" key="2">
    <source>
        <dbReference type="ARBA" id="ARBA00022448"/>
    </source>
</evidence>